<name>A0A1Y5SMH3_9RHOB</name>
<dbReference type="OrthoDB" id="7820300at2"/>
<dbReference type="RefSeq" id="WP_085878660.1">
    <property type="nucleotide sequence ID" value="NZ_FWFZ01000007.1"/>
</dbReference>
<dbReference type="AlphaFoldDB" id="A0A1Y5SMH3"/>
<keyword evidence="2" id="KW-1185">Reference proteome</keyword>
<gene>
    <name evidence="1" type="ORF">ROA7023_01795</name>
</gene>
<dbReference type="Proteomes" id="UP000193900">
    <property type="component" value="Unassembled WGS sequence"/>
</dbReference>
<proteinExistence type="predicted"/>
<organism evidence="1 2">
    <name type="scientific">Roseisalinus antarcticus</name>
    <dbReference type="NCBI Taxonomy" id="254357"/>
    <lineage>
        <taxon>Bacteria</taxon>
        <taxon>Pseudomonadati</taxon>
        <taxon>Pseudomonadota</taxon>
        <taxon>Alphaproteobacteria</taxon>
        <taxon>Rhodobacterales</taxon>
        <taxon>Roseobacteraceae</taxon>
        <taxon>Roseisalinus</taxon>
    </lineage>
</organism>
<evidence type="ECO:0000313" key="1">
    <source>
        <dbReference type="EMBL" id="SLN43738.1"/>
    </source>
</evidence>
<sequence>MADRKAPSPLGPDFSPGALDDRITVHEGMQTIEIDYTGLTFDTSAEVGAFYDRIEQRITETGEPLWFFLVDTTDYRIDDSAWFTYTRRGRDVQEGHSMGTLRVDRSADTAARIERTRGTDRFNPNLFASRAEAVADLSTRPSRRRTRVGHVPSFLKSEFLRRVRLNPATDIAEVDFSAMSFEHSRDVNDVFNWLEEELRATRRKWYFLYNYEGTRIQSPAWLQYSLRADALRETWSLGSVRYAAGSETERDIRQRAETREIRPNIRNTRTEALTRIDEMKAAARR</sequence>
<dbReference type="EMBL" id="FWFZ01000007">
    <property type="protein sequence ID" value="SLN43738.1"/>
    <property type="molecule type" value="Genomic_DNA"/>
</dbReference>
<reference evidence="1 2" key="1">
    <citation type="submission" date="2017-03" db="EMBL/GenBank/DDBJ databases">
        <authorList>
            <person name="Afonso C.L."/>
            <person name="Miller P.J."/>
            <person name="Scott M.A."/>
            <person name="Spackman E."/>
            <person name="Goraichik I."/>
            <person name="Dimitrov K.M."/>
            <person name="Suarez D.L."/>
            <person name="Swayne D.E."/>
        </authorList>
    </citation>
    <scope>NUCLEOTIDE SEQUENCE [LARGE SCALE GENOMIC DNA]</scope>
    <source>
        <strain evidence="1 2">CECT 7023</strain>
    </source>
</reference>
<accession>A0A1Y5SMH3</accession>
<evidence type="ECO:0000313" key="2">
    <source>
        <dbReference type="Proteomes" id="UP000193900"/>
    </source>
</evidence>
<protein>
    <submittedName>
        <fullName evidence="1">Uncharacterized protein</fullName>
    </submittedName>
</protein>